<protein>
    <submittedName>
        <fullName evidence="1">Uncharacterized protein</fullName>
    </submittedName>
</protein>
<gene>
    <name evidence="1" type="ORF">SMRZ_LOCUS211</name>
</gene>
<organism evidence="1 2">
    <name type="scientific">Schistosoma margrebowiei</name>
    <dbReference type="NCBI Taxonomy" id="48269"/>
    <lineage>
        <taxon>Eukaryota</taxon>
        <taxon>Metazoa</taxon>
        <taxon>Spiralia</taxon>
        <taxon>Lophotrochozoa</taxon>
        <taxon>Platyhelminthes</taxon>
        <taxon>Trematoda</taxon>
        <taxon>Digenea</taxon>
        <taxon>Strigeidida</taxon>
        <taxon>Schistosomatoidea</taxon>
        <taxon>Schistosomatidae</taxon>
        <taxon>Schistosoma</taxon>
    </lineage>
</organism>
<evidence type="ECO:0000313" key="2">
    <source>
        <dbReference type="Proteomes" id="UP000277204"/>
    </source>
</evidence>
<accession>A0A183L8T6</accession>
<evidence type="ECO:0000313" key="1">
    <source>
        <dbReference type="EMBL" id="VDO47092.1"/>
    </source>
</evidence>
<name>A0A183L8T6_9TREM</name>
<dbReference type="Proteomes" id="UP000277204">
    <property type="component" value="Unassembled WGS sequence"/>
</dbReference>
<keyword evidence="2" id="KW-1185">Reference proteome</keyword>
<proteinExistence type="predicted"/>
<sequence>MENIINEEGASDADVKATIAKASTAFLQLKKYMELKTALCQPISKLQSSIRASRQFYYMELKLRELLQPSSKMYKYL</sequence>
<dbReference type="AlphaFoldDB" id="A0A183L8T6"/>
<reference evidence="1 2" key="1">
    <citation type="submission" date="2018-11" db="EMBL/GenBank/DDBJ databases">
        <authorList>
            <consortium name="Pathogen Informatics"/>
        </authorList>
    </citation>
    <scope>NUCLEOTIDE SEQUENCE [LARGE SCALE GENOMIC DNA]</scope>
    <source>
        <strain evidence="1 2">Zambia</strain>
    </source>
</reference>
<dbReference type="EMBL" id="UZAI01000034">
    <property type="protein sequence ID" value="VDO47092.1"/>
    <property type="molecule type" value="Genomic_DNA"/>
</dbReference>